<dbReference type="PROSITE" id="PS50931">
    <property type="entry name" value="HTH_LYSR"/>
    <property type="match status" value="1"/>
</dbReference>
<keyword evidence="3" id="KW-0238">DNA-binding</keyword>
<keyword evidence="2" id="KW-0805">Transcription regulation</keyword>
<dbReference type="SUPFAM" id="SSF46785">
    <property type="entry name" value="Winged helix' DNA-binding domain"/>
    <property type="match status" value="1"/>
</dbReference>
<dbReference type="SUPFAM" id="SSF53850">
    <property type="entry name" value="Periplasmic binding protein-like II"/>
    <property type="match status" value="1"/>
</dbReference>
<dbReference type="GO" id="GO:0006351">
    <property type="term" value="P:DNA-templated transcription"/>
    <property type="evidence" value="ECO:0007669"/>
    <property type="project" value="TreeGrafter"/>
</dbReference>
<keyword evidence="7" id="KW-1185">Reference proteome</keyword>
<dbReference type="InterPro" id="IPR000847">
    <property type="entry name" value="LysR_HTH_N"/>
</dbReference>
<evidence type="ECO:0000256" key="4">
    <source>
        <dbReference type="ARBA" id="ARBA00023163"/>
    </source>
</evidence>
<gene>
    <name evidence="6" type="ORF">J3U88_31335</name>
</gene>
<organism evidence="6 7">
    <name type="scientific">Acanthopleuribacter pedis</name>
    <dbReference type="NCBI Taxonomy" id="442870"/>
    <lineage>
        <taxon>Bacteria</taxon>
        <taxon>Pseudomonadati</taxon>
        <taxon>Acidobacteriota</taxon>
        <taxon>Holophagae</taxon>
        <taxon>Acanthopleuribacterales</taxon>
        <taxon>Acanthopleuribacteraceae</taxon>
        <taxon>Acanthopleuribacter</taxon>
    </lineage>
</organism>
<evidence type="ECO:0000259" key="5">
    <source>
        <dbReference type="PROSITE" id="PS50931"/>
    </source>
</evidence>
<dbReference type="Pfam" id="PF00126">
    <property type="entry name" value="HTH_1"/>
    <property type="match status" value="1"/>
</dbReference>
<feature type="domain" description="HTH lysR-type" evidence="5">
    <location>
        <begin position="1"/>
        <end position="60"/>
    </location>
</feature>
<proteinExistence type="inferred from homology"/>
<comment type="caution">
    <text evidence="6">The sequence shown here is derived from an EMBL/GenBank/DDBJ whole genome shotgun (WGS) entry which is preliminary data.</text>
</comment>
<evidence type="ECO:0000256" key="2">
    <source>
        <dbReference type="ARBA" id="ARBA00023015"/>
    </source>
</evidence>
<dbReference type="InterPro" id="IPR036388">
    <property type="entry name" value="WH-like_DNA-bd_sf"/>
</dbReference>
<dbReference type="InterPro" id="IPR036390">
    <property type="entry name" value="WH_DNA-bd_sf"/>
</dbReference>
<keyword evidence="4" id="KW-0804">Transcription</keyword>
<sequence>MFEDFADIHVYIEVMRGGTLAAAAEKLDRTAASVGRRIRAIEKKAGAQLFTRKGRRLLPTREGELIFEFARRIAEELEGAEAQLKHLAGPSSGHLRITAPVLLGQAVFSKLVPEFMADNPECILFTNLTNRAIDLEEEGYDIALQIGATHRESLTSEYLGTLETGIYTAARGTWSYCADFRHPSELVGLPVMQFSNDDHHADILRLNGPREVAMEVGVRELIVSTDTQTLISAVHNELGLAVLPTFAGHPGVYTGELKRVLPDWYVARESVSIVLPTRRLIRPVVRAFLNFIHKRVGSAMLKVDL</sequence>
<dbReference type="RefSeq" id="WP_207862973.1">
    <property type="nucleotide sequence ID" value="NZ_JAFREP010000047.1"/>
</dbReference>
<dbReference type="Gene3D" id="1.10.10.10">
    <property type="entry name" value="Winged helix-like DNA-binding domain superfamily/Winged helix DNA-binding domain"/>
    <property type="match status" value="1"/>
</dbReference>
<evidence type="ECO:0000313" key="7">
    <source>
        <dbReference type="Proteomes" id="UP000664417"/>
    </source>
</evidence>
<reference evidence="6" key="1">
    <citation type="submission" date="2021-03" db="EMBL/GenBank/DDBJ databases">
        <authorList>
            <person name="Wang G."/>
        </authorList>
    </citation>
    <scope>NUCLEOTIDE SEQUENCE</scope>
    <source>
        <strain evidence="6">KCTC 12899</strain>
    </source>
</reference>
<name>A0A8J7U8W1_9BACT</name>
<accession>A0A8J7U8W1</accession>
<evidence type="ECO:0000313" key="6">
    <source>
        <dbReference type="EMBL" id="MBO1323001.1"/>
    </source>
</evidence>
<comment type="similarity">
    <text evidence="1">Belongs to the LysR transcriptional regulatory family.</text>
</comment>
<dbReference type="InterPro" id="IPR058163">
    <property type="entry name" value="LysR-type_TF_proteobact-type"/>
</dbReference>
<dbReference type="Gene3D" id="3.40.190.290">
    <property type="match status" value="1"/>
</dbReference>
<dbReference type="InterPro" id="IPR005119">
    <property type="entry name" value="LysR_subst-bd"/>
</dbReference>
<dbReference type="EMBL" id="JAFREP010000047">
    <property type="protein sequence ID" value="MBO1323001.1"/>
    <property type="molecule type" value="Genomic_DNA"/>
</dbReference>
<protein>
    <submittedName>
        <fullName evidence="6">LysR family transcriptional regulator</fullName>
    </submittedName>
</protein>
<dbReference type="GO" id="GO:0043565">
    <property type="term" value="F:sequence-specific DNA binding"/>
    <property type="evidence" value="ECO:0007669"/>
    <property type="project" value="TreeGrafter"/>
</dbReference>
<evidence type="ECO:0000256" key="1">
    <source>
        <dbReference type="ARBA" id="ARBA00009437"/>
    </source>
</evidence>
<dbReference type="Proteomes" id="UP000664417">
    <property type="component" value="Unassembled WGS sequence"/>
</dbReference>
<dbReference type="Pfam" id="PF03466">
    <property type="entry name" value="LysR_substrate"/>
    <property type="match status" value="1"/>
</dbReference>
<dbReference type="PANTHER" id="PTHR30537">
    <property type="entry name" value="HTH-TYPE TRANSCRIPTIONAL REGULATOR"/>
    <property type="match status" value="1"/>
</dbReference>
<evidence type="ECO:0000256" key="3">
    <source>
        <dbReference type="ARBA" id="ARBA00023125"/>
    </source>
</evidence>
<dbReference type="AlphaFoldDB" id="A0A8J7U8W1"/>
<dbReference type="PANTHER" id="PTHR30537:SF30">
    <property type="entry name" value="TRANSCRIPTIONAL REGULATOR-RELATED"/>
    <property type="match status" value="1"/>
</dbReference>
<dbReference type="GO" id="GO:0003700">
    <property type="term" value="F:DNA-binding transcription factor activity"/>
    <property type="evidence" value="ECO:0007669"/>
    <property type="project" value="InterPro"/>
</dbReference>